<name>A0AA38VS57_9PEZI</name>
<dbReference type="InterPro" id="IPR006740">
    <property type="entry name" value="DUF604"/>
</dbReference>
<organism evidence="1 2">
    <name type="scientific">Pleurostoma richardsiae</name>
    <dbReference type="NCBI Taxonomy" id="41990"/>
    <lineage>
        <taxon>Eukaryota</taxon>
        <taxon>Fungi</taxon>
        <taxon>Dikarya</taxon>
        <taxon>Ascomycota</taxon>
        <taxon>Pezizomycotina</taxon>
        <taxon>Sordariomycetes</taxon>
        <taxon>Sordariomycetidae</taxon>
        <taxon>Calosphaeriales</taxon>
        <taxon>Pleurostomataceae</taxon>
        <taxon>Pleurostoma</taxon>
    </lineage>
</organism>
<dbReference type="Gene3D" id="3.90.550.50">
    <property type="match status" value="1"/>
</dbReference>
<comment type="caution">
    <text evidence="1">The sequence shown here is derived from an EMBL/GenBank/DDBJ whole genome shotgun (WGS) entry which is preliminary data.</text>
</comment>
<dbReference type="PANTHER" id="PTHR10811">
    <property type="entry name" value="FRINGE-RELATED"/>
    <property type="match status" value="1"/>
</dbReference>
<proteinExistence type="predicted"/>
<dbReference type="EMBL" id="JANBVO010000019">
    <property type="protein sequence ID" value="KAJ9143309.1"/>
    <property type="molecule type" value="Genomic_DNA"/>
</dbReference>
<dbReference type="AlphaFoldDB" id="A0AA38VS57"/>
<gene>
    <name evidence="1" type="ORF">NKR23_g6644</name>
</gene>
<keyword evidence="2" id="KW-1185">Reference proteome</keyword>
<sequence>MGVKLLSTPNRVFSMRNPFSRALLVAVLIVILLAGILRSDRLNVRSTVMQAATSAKQSISGQAAMSGFASKKPHDEVQVEPATPTPYPNGTVVMNCDYDKDHLQAIQEKYELGEKFEYFKRYVKIDRQDIHRKPMTNVEQRFLPKRPKMVEVTGKDFKDSCPEPLTVPVTNSPSPGSANLTDFMFGVSTTYKRFNDPKTSPINEWSYWLTDNHGNSNGGKLILLLLEATDEQLFEVWEKLNKIGIDADVFHSDPSMIMAVRYLTLVPTLYNHPERVNKKWLVICDDDTFFPSPNALADKFTTEFDSSKPLYIGALSEDVNNIHRHGSQAFGGAGVFLSVPLAKLVSDEYSSCRSEQKIAESNSGWGPQGDILLRKCIYENSEVRLHSVWDLWQLDLFGDASGFYESGIRPLSLHHYRGGGWLLAHPFEYTKLAHLCGEDCTMQRFRTADDFVISAGYSVARYPRGVDEIDFGQFERTFGALPEDKGWNLDFMLGPQRRSLHGTGRKISWELQESRVNEDGTVGQVYVRKAKDNRWKDQDGKPMSDVDGVIEMVWIS</sequence>
<dbReference type="Pfam" id="PF04646">
    <property type="entry name" value="DUF604"/>
    <property type="match status" value="1"/>
</dbReference>
<dbReference type="FunFam" id="3.90.550.50:FF:000036">
    <property type="entry name" value="Putative glycosyltransferase family 31 protein"/>
    <property type="match status" value="1"/>
</dbReference>
<protein>
    <submittedName>
        <fullName evidence="1">Glycosyltransferase family 31 protein</fullName>
    </submittedName>
</protein>
<evidence type="ECO:0000313" key="2">
    <source>
        <dbReference type="Proteomes" id="UP001174694"/>
    </source>
</evidence>
<reference evidence="1" key="1">
    <citation type="submission" date="2022-07" db="EMBL/GenBank/DDBJ databases">
        <title>Fungi with potential for degradation of polypropylene.</title>
        <authorList>
            <person name="Gostincar C."/>
        </authorList>
    </citation>
    <scope>NUCLEOTIDE SEQUENCE</scope>
    <source>
        <strain evidence="1">EXF-13308</strain>
    </source>
</reference>
<dbReference type="Proteomes" id="UP001174694">
    <property type="component" value="Unassembled WGS sequence"/>
</dbReference>
<evidence type="ECO:0000313" key="1">
    <source>
        <dbReference type="EMBL" id="KAJ9143309.1"/>
    </source>
</evidence>
<accession>A0AA38VS57</accession>